<evidence type="ECO:0000313" key="1">
    <source>
        <dbReference type="EMBL" id="JAH20725.1"/>
    </source>
</evidence>
<accession>A0A0E9QWX6</accession>
<dbReference type="EMBL" id="GBXM01087852">
    <property type="protein sequence ID" value="JAH20725.1"/>
    <property type="molecule type" value="Transcribed_RNA"/>
</dbReference>
<organism evidence="1">
    <name type="scientific">Anguilla anguilla</name>
    <name type="common">European freshwater eel</name>
    <name type="synonym">Muraena anguilla</name>
    <dbReference type="NCBI Taxonomy" id="7936"/>
    <lineage>
        <taxon>Eukaryota</taxon>
        <taxon>Metazoa</taxon>
        <taxon>Chordata</taxon>
        <taxon>Craniata</taxon>
        <taxon>Vertebrata</taxon>
        <taxon>Euteleostomi</taxon>
        <taxon>Actinopterygii</taxon>
        <taxon>Neopterygii</taxon>
        <taxon>Teleostei</taxon>
        <taxon>Anguilliformes</taxon>
        <taxon>Anguillidae</taxon>
        <taxon>Anguilla</taxon>
    </lineage>
</organism>
<protein>
    <submittedName>
        <fullName evidence="1">Uncharacterized protein</fullName>
    </submittedName>
</protein>
<dbReference type="AlphaFoldDB" id="A0A0E9QWX6"/>
<reference evidence="1" key="2">
    <citation type="journal article" date="2015" name="Fish Shellfish Immunol.">
        <title>Early steps in the European eel (Anguilla anguilla)-Vibrio vulnificus interaction in the gills: Role of the RtxA13 toxin.</title>
        <authorList>
            <person name="Callol A."/>
            <person name="Pajuelo D."/>
            <person name="Ebbesson L."/>
            <person name="Teles M."/>
            <person name="MacKenzie S."/>
            <person name="Amaro C."/>
        </authorList>
    </citation>
    <scope>NUCLEOTIDE SEQUENCE</scope>
</reference>
<reference evidence="1" key="1">
    <citation type="submission" date="2014-11" db="EMBL/GenBank/DDBJ databases">
        <authorList>
            <person name="Amaro Gonzalez C."/>
        </authorList>
    </citation>
    <scope>NUCLEOTIDE SEQUENCE</scope>
</reference>
<sequence length="25" mass="2791">MKELAENELKGWNFPPFVGPCISSP</sequence>
<name>A0A0E9QWX6_ANGAN</name>
<proteinExistence type="predicted"/>